<evidence type="ECO:0000256" key="11">
    <source>
        <dbReference type="RuleBase" id="RU000492"/>
    </source>
</evidence>
<dbReference type="EMBL" id="FNPF01000003">
    <property type="protein sequence ID" value="SDY07127.1"/>
    <property type="molecule type" value="Genomic_DNA"/>
</dbReference>
<evidence type="ECO:0000256" key="6">
    <source>
        <dbReference type="ARBA" id="ARBA00022840"/>
    </source>
</evidence>
<dbReference type="Gene3D" id="3.40.50.300">
    <property type="entry name" value="P-loop containing nucleotide triphosphate hydrolases"/>
    <property type="match status" value="2"/>
</dbReference>
<dbReference type="CDD" id="cd00268">
    <property type="entry name" value="DEADc"/>
    <property type="match status" value="1"/>
</dbReference>
<dbReference type="Pfam" id="PF00270">
    <property type="entry name" value="DEAD"/>
    <property type="match status" value="1"/>
</dbReference>
<feature type="compositionally biased region" description="Low complexity" evidence="12">
    <location>
        <begin position="542"/>
        <end position="554"/>
    </location>
</feature>
<feature type="domain" description="Helicase C-terminal" evidence="14">
    <location>
        <begin position="244"/>
        <end position="386"/>
    </location>
</feature>
<feature type="compositionally biased region" description="Low complexity" evidence="12">
    <location>
        <begin position="468"/>
        <end position="494"/>
    </location>
</feature>
<dbReference type="InterPro" id="IPR000629">
    <property type="entry name" value="RNA-helicase_DEAD-box_CS"/>
</dbReference>
<dbReference type="OrthoDB" id="9805696at2"/>
<dbReference type="PROSITE" id="PS51194">
    <property type="entry name" value="HELICASE_CTER"/>
    <property type="match status" value="1"/>
</dbReference>
<evidence type="ECO:0000256" key="9">
    <source>
        <dbReference type="ARBA" id="ARBA00074363"/>
    </source>
</evidence>
<sequence length="572" mass="61357">MTKFSDLNLSPKVLKAVEEAGYETPTPIQAGAIPPALEGRDVLGIAQTGTGKTAGFTLPMISMLARGRARARMPRSLVLCPTRELAAQVAENFDTYSKHVKLTKALLIGGVSFKEQDILIDKGVDVLIATPGRLLDHFERGKLILNDVKIMVVDEADRMLDMGFIPDIERIFNLTPMTRQTLFFSATMAPEIERITNTFLNSPARIEVARQATASETIEQGVVVLKPSRKDREAGEKRAVLRALIDAEGDACTNAIVFCNRKVDVDIVAKSLKKNGYDAAAIHGDLDQSQRTRTLDGFRNGELRILVASDVAARGLDVPAVSHVFNFDVPSHAEDYVHRIGRTGRAGRAGKAFTISTPRDEKYLDAVEKLLQKPIPRVANPLGQGAEPEAEADAPEAEAKPARTRSRTRRSRSGGDAKPAETQEVDAAEAPAVSQEAGATAADAQPAEAMENQPAGAPKRSRRRTSKPAGAPAEEAAAEAPVAEEAVEASQAAPKDATQENQRPEAGQSEGRDRSARGGRSGRGSGGGRGRREGADMRAEDVPVMNKGGNVVGMGEHMPEFIALSFEERRAG</sequence>
<dbReference type="GO" id="GO:0003676">
    <property type="term" value="F:nucleic acid binding"/>
    <property type="evidence" value="ECO:0007669"/>
    <property type="project" value="InterPro"/>
</dbReference>
<dbReference type="GO" id="GO:0016787">
    <property type="term" value="F:hydrolase activity"/>
    <property type="evidence" value="ECO:0007669"/>
    <property type="project" value="UniProtKB-KW"/>
</dbReference>
<reference evidence="16 17" key="1">
    <citation type="submission" date="2016-10" db="EMBL/GenBank/DDBJ databases">
        <authorList>
            <person name="de Groot N.N."/>
        </authorList>
    </citation>
    <scope>NUCLEOTIDE SEQUENCE [LARGE SCALE GENOMIC DNA]</scope>
    <source>
        <strain evidence="16 17">DSM 26880</strain>
    </source>
</reference>
<dbReference type="PROSITE" id="PS51195">
    <property type="entry name" value="Q_MOTIF"/>
    <property type="match status" value="1"/>
</dbReference>
<evidence type="ECO:0000259" key="13">
    <source>
        <dbReference type="PROSITE" id="PS51192"/>
    </source>
</evidence>
<dbReference type="SMART" id="SM00490">
    <property type="entry name" value="HELICc"/>
    <property type="match status" value="1"/>
</dbReference>
<proteinExistence type="inferred from homology"/>
<evidence type="ECO:0000256" key="5">
    <source>
        <dbReference type="ARBA" id="ARBA00022806"/>
    </source>
</evidence>
<organism evidence="16 17">
    <name type="scientific">Citreimonas salinaria</name>
    <dbReference type="NCBI Taxonomy" id="321339"/>
    <lineage>
        <taxon>Bacteria</taxon>
        <taxon>Pseudomonadati</taxon>
        <taxon>Pseudomonadota</taxon>
        <taxon>Alphaproteobacteria</taxon>
        <taxon>Rhodobacterales</taxon>
        <taxon>Roseobacteraceae</taxon>
        <taxon>Citreimonas</taxon>
    </lineage>
</organism>
<gene>
    <name evidence="16" type="ORF">SAMN05444340_10364</name>
</gene>
<dbReference type="RefSeq" id="WP_089879971.1">
    <property type="nucleotide sequence ID" value="NZ_FNPF01000003.1"/>
</dbReference>
<evidence type="ECO:0000313" key="16">
    <source>
        <dbReference type="EMBL" id="SDY07127.1"/>
    </source>
</evidence>
<dbReference type="InterPro" id="IPR050079">
    <property type="entry name" value="DEAD_box_RNA_helicase"/>
</dbReference>
<comment type="catalytic activity">
    <reaction evidence="8">
        <text>ATP + H2O = ADP + phosphate + H(+)</text>
        <dbReference type="Rhea" id="RHEA:13065"/>
        <dbReference type="ChEBI" id="CHEBI:15377"/>
        <dbReference type="ChEBI" id="CHEBI:15378"/>
        <dbReference type="ChEBI" id="CHEBI:30616"/>
        <dbReference type="ChEBI" id="CHEBI:43474"/>
        <dbReference type="ChEBI" id="CHEBI:456216"/>
        <dbReference type="EC" id="3.6.4.13"/>
    </reaction>
</comment>
<dbReference type="STRING" id="321339.SAMN05444340_10364"/>
<feature type="domain" description="DEAD-box RNA helicase Q" evidence="15">
    <location>
        <begin position="2"/>
        <end position="30"/>
    </location>
</feature>
<dbReference type="PANTHER" id="PTHR47959:SF13">
    <property type="entry name" value="ATP-DEPENDENT RNA HELICASE RHLE"/>
    <property type="match status" value="1"/>
</dbReference>
<comment type="similarity">
    <text evidence="7 11">Belongs to the DEAD box helicase family.</text>
</comment>
<keyword evidence="5 11" id="KW-0347">Helicase</keyword>
<protein>
    <recommendedName>
        <fullName evidence="9">DEAD-box ATP-dependent RNA helicase RhpA</fullName>
        <ecNumber evidence="1">3.6.4.13</ecNumber>
    </recommendedName>
</protein>
<evidence type="ECO:0000256" key="4">
    <source>
        <dbReference type="ARBA" id="ARBA00022801"/>
    </source>
</evidence>
<feature type="short sequence motif" description="Q motif" evidence="10">
    <location>
        <begin position="2"/>
        <end position="30"/>
    </location>
</feature>
<feature type="domain" description="Helicase ATP-binding" evidence="13">
    <location>
        <begin position="33"/>
        <end position="206"/>
    </location>
</feature>
<keyword evidence="3 11" id="KW-0547">Nucleotide-binding</keyword>
<dbReference type="GO" id="GO:0005524">
    <property type="term" value="F:ATP binding"/>
    <property type="evidence" value="ECO:0007669"/>
    <property type="project" value="UniProtKB-KW"/>
</dbReference>
<keyword evidence="2" id="KW-0963">Cytoplasm</keyword>
<dbReference type="SMART" id="SM00487">
    <property type="entry name" value="DEXDc"/>
    <property type="match status" value="1"/>
</dbReference>
<dbReference type="InterPro" id="IPR014001">
    <property type="entry name" value="Helicase_ATP-bd"/>
</dbReference>
<dbReference type="GO" id="GO:0003724">
    <property type="term" value="F:RNA helicase activity"/>
    <property type="evidence" value="ECO:0007669"/>
    <property type="project" value="UniProtKB-EC"/>
</dbReference>
<name>A0A1H3GVJ0_9RHOB</name>
<evidence type="ECO:0000313" key="17">
    <source>
        <dbReference type="Proteomes" id="UP000199286"/>
    </source>
</evidence>
<evidence type="ECO:0000259" key="14">
    <source>
        <dbReference type="PROSITE" id="PS51194"/>
    </source>
</evidence>
<feature type="compositionally biased region" description="Basic and acidic residues" evidence="12">
    <location>
        <begin position="530"/>
        <end position="541"/>
    </location>
</feature>
<dbReference type="FunFam" id="3.40.50.300:FF:000108">
    <property type="entry name" value="ATP-dependent RNA helicase RhlE"/>
    <property type="match status" value="1"/>
</dbReference>
<dbReference type="InterPro" id="IPR011545">
    <property type="entry name" value="DEAD/DEAH_box_helicase_dom"/>
</dbReference>
<evidence type="ECO:0000256" key="7">
    <source>
        <dbReference type="ARBA" id="ARBA00038437"/>
    </source>
</evidence>
<dbReference type="Pfam" id="PF00271">
    <property type="entry name" value="Helicase_C"/>
    <property type="match status" value="1"/>
</dbReference>
<evidence type="ECO:0000256" key="10">
    <source>
        <dbReference type="PROSITE-ProRule" id="PRU00552"/>
    </source>
</evidence>
<evidence type="ECO:0000256" key="2">
    <source>
        <dbReference type="ARBA" id="ARBA00022490"/>
    </source>
</evidence>
<accession>A0A1H3GVJ0</accession>
<evidence type="ECO:0000259" key="15">
    <source>
        <dbReference type="PROSITE" id="PS51195"/>
    </source>
</evidence>
<keyword evidence="17" id="KW-1185">Reference proteome</keyword>
<evidence type="ECO:0000256" key="8">
    <source>
        <dbReference type="ARBA" id="ARBA00047984"/>
    </source>
</evidence>
<dbReference type="InterPro" id="IPR014014">
    <property type="entry name" value="RNA_helicase_DEAD_Q_motif"/>
</dbReference>
<dbReference type="GO" id="GO:0042255">
    <property type="term" value="P:ribosome assembly"/>
    <property type="evidence" value="ECO:0007669"/>
    <property type="project" value="UniProtKB-ARBA"/>
</dbReference>
<dbReference type="GO" id="GO:0005829">
    <property type="term" value="C:cytosol"/>
    <property type="evidence" value="ECO:0007669"/>
    <property type="project" value="TreeGrafter"/>
</dbReference>
<dbReference type="EC" id="3.6.4.13" evidence="1"/>
<dbReference type="SUPFAM" id="SSF52540">
    <property type="entry name" value="P-loop containing nucleoside triphosphate hydrolases"/>
    <property type="match status" value="1"/>
</dbReference>
<dbReference type="PANTHER" id="PTHR47959">
    <property type="entry name" value="ATP-DEPENDENT RNA HELICASE RHLE-RELATED"/>
    <property type="match status" value="1"/>
</dbReference>
<keyword evidence="6 11" id="KW-0067">ATP-binding</keyword>
<feature type="region of interest" description="Disordered" evidence="12">
    <location>
        <begin position="378"/>
        <end position="554"/>
    </location>
</feature>
<dbReference type="InterPro" id="IPR044742">
    <property type="entry name" value="DEAD/DEAH_RhlB"/>
</dbReference>
<evidence type="ECO:0000256" key="3">
    <source>
        <dbReference type="ARBA" id="ARBA00022741"/>
    </source>
</evidence>
<evidence type="ECO:0000256" key="1">
    <source>
        <dbReference type="ARBA" id="ARBA00012552"/>
    </source>
</evidence>
<dbReference type="PROSITE" id="PS51192">
    <property type="entry name" value="HELICASE_ATP_BIND_1"/>
    <property type="match status" value="1"/>
</dbReference>
<dbReference type="InterPro" id="IPR001650">
    <property type="entry name" value="Helicase_C-like"/>
</dbReference>
<dbReference type="CDD" id="cd18787">
    <property type="entry name" value="SF2_C_DEAD"/>
    <property type="match status" value="1"/>
</dbReference>
<keyword evidence="4 11" id="KW-0378">Hydrolase</keyword>
<feature type="compositionally biased region" description="Gly residues" evidence="12">
    <location>
        <begin position="519"/>
        <end position="528"/>
    </location>
</feature>
<dbReference type="AlphaFoldDB" id="A0A1H3GVJ0"/>
<dbReference type="PROSITE" id="PS00039">
    <property type="entry name" value="DEAD_ATP_HELICASE"/>
    <property type="match status" value="1"/>
</dbReference>
<dbReference type="GO" id="GO:0009266">
    <property type="term" value="P:response to temperature stimulus"/>
    <property type="evidence" value="ECO:0007669"/>
    <property type="project" value="UniProtKB-ARBA"/>
</dbReference>
<feature type="compositionally biased region" description="Basic residues" evidence="12">
    <location>
        <begin position="402"/>
        <end position="412"/>
    </location>
</feature>
<dbReference type="Proteomes" id="UP000199286">
    <property type="component" value="Unassembled WGS sequence"/>
</dbReference>
<dbReference type="InterPro" id="IPR027417">
    <property type="entry name" value="P-loop_NTPase"/>
</dbReference>
<evidence type="ECO:0000256" key="12">
    <source>
        <dbReference type="SAM" id="MobiDB-lite"/>
    </source>
</evidence>